<sequence length="207" mass="21553">MKTVRIAIAVAAALTLAGCGSDGPSVSTGDNTPAQEAPSEAATEGAPAQDSDEPQKPKEEEKPAGESAMGASFDGKKVDPEGFKSTAVFADGGYYFQTQSGKHQCVITAEFVGCVHMAAPPNAPEVQQADGGYGPANASRMYAGKKAEMFGMSDTTFLKQDGQAKVLGYGEVLDVKGFKCTTDMELGVICIQGEHGLQVSSQKYTLR</sequence>
<dbReference type="PATRIC" id="fig|479117.4.peg.396"/>
<proteinExistence type="predicted"/>
<keyword evidence="4" id="KW-1185">Reference proteome</keyword>
<accession>A0A150HBJ6</accession>
<gene>
    <name evidence="3" type="ORF">Bravens_00400</name>
</gene>
<dbReference type="AlphaFoldDB" id="A0A150HBJ6"/>
<evidence type="ECO:0008006" key="5">
    <source>
        <dbReference type="Google" id="ProtNLM"/>
    </source>
</evidence>
<feature type="chain" id="PRO_5038967943" description="Lipoprotein" evidence="2">
    <location>
        <begin position="18"/>
        <end position="207"/>
    </location>
</feature>
<feature type="compositionally biased region" description="Basic and acidic residues" evidence="1">
    <location>
        <begin position="53"/>
        <end position="64"/>
    </location>
</feature>
<protein>
    <recommendedName>
        <fullName evidence="5">Lipoprotein</fullName>
    </recommendedName>
</protein>
<reference evidence="3 4" key="1">
    <citation type="submission" date="2016-01" db="EMBL/GenBank/DDBJ databases">
        <title>Use of Whole Genome Sequencing to ascertain that Brevibacterium massiliense (Roux, Raoult 2009) is a later heterotypic synonym of Brevibacterium ravenspurgense (Mages 2008).</title>
        <authorList>
            <person name="Bernier A.-M."/>
            <person name="Burdz T."/>
            <person name="Huynh C."/>
            <person name="Pachecho A.L."/>
            <person name="Wiebe D."/>
            <person name="Bonner C."/>
            <person name="Bernard K."/>
        </authorList>
    </citation>
    <scope>NUCLEOTIDE SEQUENCE [LARGE SCALE GENOMIC DNA]</scope>
    <source>
        <strain evidence="3 4">CCUG56047</strain>
    </source>
</reference>
<evidence type="ECO:0000256" key="2">
    <source>
        <dbReference type="SAM" id="SignalP"/>
    </source>
</evidence>
<dbReference type="RefSeq" id="WP_062019830.1">
    <property type="nucleotide sequence ID" value="NZ_LQQC01000004.1"/>
</dbReference>
<feature type="compositionally biased region" description="Polar residues" evidence="1">
    <location>
        <begin position="24"/>
        <end position="34"/>
    </location>
</feature>
<dbReference type="PROSITE" id="PS51257">
    <property type="entry name" value="PROKAR_LIPOPROTEIN"/>
    <property type="match status" value="1"/>
</dbReference>
<dbReference type="Proteomes" id="UP000243589">
    <property type="component" value="Unassembled WGS sequence"/>
</dbReference>
<evidence type="ECO:0000256" key="1">
    <source>
        <dbReference type="SAM" id="MobiDB-lite"/>
    </source>
</evidence>
<name>A0A150HBJ6_9MICO</name>
<evidence type="ECO:0000313" key="4">
    <source>
        <dbReference type="Proteomes" id="UP000243589"/>
    </source>
</evidence>
<dbReference type="EMBL" id="LQQC01000004">
    <property type="protein sequence ID" value="KXZ59466.1"/>
    <property type="molecule type" value="Genomic_DNA"/>
</dbReference>
<keyword evidence="2" id="KW-0732">Signal</keyword>
<organism evidence="3 4">
    <name type="scientific">Brevibacterium ravenspurgense</name>
    <dbReference type="NCBI Taxonomy" id="479117"/>
    <lineage>
        <taxon>Bacteria</taxon>
        <taxon>Bacillati</taxon>
        <taxon>Actinomycetota</taxon>
        <taxon>Actinomycetes</taxon>
        <taxon>Micrococcales</taxon>
        <taxon>Brevibacteriaceae</taxon>
        <taxon>Brevibacterium</taxon>
    </lineage>
</organism>
<feature type="signal peptide" evidence="2">
    <location>
        <begin position="1"/>
        <end position="17"/>
    </location>
</feature>
<evidence type="ECO:0000313" key="3">
    <source>
        <dbReference type="EMBL" id="KXZ59466.1"/>
    </source>
</evidence>
<feature type="region of interest" description="Disordered" evidence="1">
    <location>
        <begin position="18"/>
        <end position="77"/>
    </location>
</feature>
<comment type="caution">
    <text evidence="3">The sequence shown here is derived from an EMBL/GenBank/DDBJ whole genome shotgun (WGS) entry which is preliminary data.</text>
</comment>